<dbReference type="GO" id="GO:0009098">
    <property type="term" value="P:L-leucine biosynthetic process"/>
    <property type="evidence" value="ECO:0007669"/>
    <property type="project" value="TreeGrafter"/>
</dbReference>
<keyword evidence="8" id="KW-1185">Reference proteome</keyword>
<keyword evidence="4 7" id="KW-0808">Transferase</keyword>
<dbReference type="PIRSF" id="PIRSF006468">
    <property type="entry name" value="BCAT1"/>
    <property type="match status" value="1"/>
</dbReference>
<keyword evidence="3 7" id="KW-0032">Aminotransferase</keyword>
<evidence type="ECO:0000256" key="4">
    <source>
        <dbReference type="ARBA" id="ARBA00022679"/>
    </source>
</evidence>
<dbReference type="GO" id="GO:0005739">
    <property type="term" value="C:mitochondrion"/>
    <property type="evidence" value="ECO:0007669"/>
    <property type="project" value="TreeGrafter"/>
</dbReference>
<dbReference type="AlphaFoldDB" id="A0A6G1LF78"/>
<dbReference type="PANTHER" id="PTHR11825:SF69">
    <property type="entry name" value="BRANCHED-CHAIN-AMINO-ACID AMINOTRANSFERASE"/>
    <property type="match status" value="1"/>
</dbReference>
<dbReference type="Gene3D" id="3.20.10.10">
    <property type="entry name" value="D-amino Acid Aminotransferase, subunit A, domain 2"/>
    <property type="match status" value="1"/>
</dbReference>
<evidence type="ECO:0000256" key="2">
    <source>
        <dbReference type="ARBA" id="ARBA00009320"/>
    </source>
</evidence>
<dbReference type="InterPro" id="IPR043132">
    <property type="entry name" value="BCAT-like_C"/>
</dbReference>
<evidence type="ECO:0000256" key="1">
    <source>
        <dbReference type="ARBA" id="ARBA00001933"/>
    </source>
</evidence>
<reference evidence="7" key="1">
    <citation type="journal article" date="2020" name="Stud. Mycol.">
        <title>101 Dothideomycetes genomes: a test case for predicting lifestyles and emergence of pathogens.</title>
        <authorList>
            <person name="Haridas S."/>
            <person name="Albert R."/>
            <person name="Binder M."/>
            <person name="Bloem J."/>
            <person name="Labutti K."/>
            <person name="Salamov A."/>
            <person name="Andreopoulos B."/>
            <person name="Baker S."/>
            <person name="Barry K."/>
            <person name="Bills G."/>
            <person name="Bluhm B."/>
            <person name="Cannon C."/>
            <person name="Castanera R."/>
            <person name="Culley D."/>
            <person name="Daum C."/>
            <person name="Ezra D."/>
            <person name="Gonzalez J."/>
            <person name="Henrissat B."/>
            <person name="Kuo A."/>
            <person name="Liang C."/>
            <person name="Lipzen A."/>
            <person name="Lutzoni F."/>
            <person name="Magnuson J."/>
            <person name="Mondo S."/>
            <person name="Nolan M."/>
            <person name="Ohm R."/>
            <person name="Pangilinan J."/>
            <person name="Park H.-J."/>
            <person name="Ramirez L."/>
            <person name="Alfaro M."/>
            <person name="Sun H."/>
            <person name="Tritt A."/>
            <person name="Yoshinaga Y."/>
            <person name="Zwiers L.-H."/>
            <person name="Turgeon B."/>
            <person name="Goodwin S."/>
            <person name="Spatafora J."/>
            <person name="Crous P."/>
            <person name="Grigoriev I."/>
        </authorList>
    </citation>
    <scope>NUCLEOTIDE SEQUENCE</scope>
    <source>
        <strain evidence="7">CBS 116005</strain>
    </source>
</reference>
<dbReference type="SUPFAM" id="SSF56752">
    <property type="entry name" value="D-aminoacid aminotransferase-like PLP-dependent enzymes"/>
    <property type="match status" value="1"/>
</dbReference>
<dbReference type="InterPro" id="IPR043131">
    <property type="entry name" value="BCAT-like_N"/>
</dbReference>
<dbReference type="Pfam" id="PF01063">
    <property type="entry name" value="Aminotran_4"/>
    <property type="match status" value="1"/>
</dbReference>
<dbReference type="GO" id="GO:0004084">
    <property type="term" value="F:branched-chain-amino-acid transaminase activity"/>
    <property type="evidence" value="ECO:0007669"/>
    <property type="project" value="InterPro"/>
</dbReference>
<keyword evidence="5" id="KW-0663">Pyridoxal phosphate</keyword>
<proteinExistence type="inferred from homology"/>
<dbReference type="PANTHER" id="PTHR11825">
    <property type="entry name" value="SUBGROUP IIII AMINOTRANSFERASE"/>
    <property type="match status" value="1"/>
</dbReference>
<evidence type="ECO:0000256" key="5">
    <source>
        <dbReference type="ARBA" id="ARBA00022898"/>
    </source>
</evidence>
<organism evidence="7 8">
    <name type="scientific">Teratosphaeria nubilosa</name>
    <dbReference type="NCBI Taxonomy" id="161662"/>
    <lineage>
        <taxon>Eukaryota</taxon>
        <taxon>Fungi</taxon>
        <taxon>Dikarya</taxon>
        <taxon>Ascomycota</taxon>
        <taxon>Pezizomycotina</taxon>
        <taxon>Dothideomycetes</taxon>
        <taxon>Dothideomycetidae</taxon>
        <taxon>Mycosphaerellales</taxon>
        <taxon>Teratosphaeriaceae</taxon>
        <taxon>Teratosphaeria</taxon>
    </lineage>
</organism>
<dbReference type="InterPro" id="IPR036038">
    <property type="entry name" value="Aminotransferase-like"/>
</dbReference>
<dbReference type="Gene3D" id="3.30.470.10">
    <property type="match status" value="1"/>
</dbReference>
<protein>
    <submittedName>
        <fullName evidence="7">Branched-chain amino acid aminotransferase II</fullName>
    </submittedName>
</protein>
<accession>A0A6G1LF78</accession>
<feature type="modified residue" description="N6-(pyridoxal phosphate)lysine" evidence="6">
    <location>
        <position position="200"/>
    </location>
</feature>
<dbReference type="GO" id="GO:0009099">
    <property type="term" value="P:L-valine biosynthetic process"/>
    <property type="evidence" value="ECO:0007669"/>
    <property type="project" value="TreeGrafter"/>
</dbReference>
<name>A0A6G1LF78_9PEZI</name>
<dbReference type="InterPro" id="IPR001544">
    <property type="entry name" value="Aminotrans_IV"/>
</dbReference>
<evidence type="ECO:0000256" key="3">
    <source>
        <dbReference type="ARBA" id="ARBA00022576"/>
    </source>
</evidence>
<gene>
    <name evidence="7" type="ORF">EJ03DRAFT_334922</name>
</gene>
<evidence type="ECO:0000313" key="8">
    <source>
        <dbReference type="Proteomes" id="UP000799436"/>
    </source>
</evidence>
<evidence type="ECO:0000313" key="7">
    <source>
        <dbReference type="EMBL" id="KAF2771252.1"/>
    </source>
</evidence>
<evidence type="ECO:0000256" key="6">
    <source>
        <dbReference type="PIRSR" id="PIRSR006468-1"/>
    </source>
</evidence>
<dbReference type="EMBL" id="ML995820">
    <property type="protein sequence ID" value="KAF2771252.1"/>
    <property type="molecule type" value="Genomic_DNA"/>
</dbReference>
<dbReference type="InterPro" id="IPR005786">
    <property type="entry name" value="B_amino_transII"/>
</dbReference>
<dbReference type="OrthoDB" id="1732691at2759"/>
<comment type="cofactor">
    <cofactor evidence="1">
        <name>pyridoxal 5'-phosphate</name>
        <dbReference type="ChEBI" id="CHEBI:597326"/>
    </cofactor>
</comment>
<comment type="similarity">
    <text evidence="2">Belongs to the class-IV pyridoxal-phosphate-dependent aminotransferase family.</text>
</comment>
<sequence>MTTSNPPGRLNASLLATELTSSPRPLPASPSLPEVRLLQYHTDHMITVTWDASTGWSAPKIQPYEPISISPSASALHYATQCFEGLKLFRGQDGHLRLFRPIENCKRMRRSAARVTLPDFEAEELEKLILALCTVEAPGWLPRSQGEGAFLSPPTLAALKPAAQQDQVQVQVPTRRVAMKLLASDKHQIRAWPGGFGDCKVGANYGPALPLQDEAKSQDIDQPLWLFGPERWQLVTPSLDDGLILPGVTRDSLLKLARDRLHDAVIRTSGISVEVVERNVSMGELIAAHEEDKIVEAFVSGTALGVTPVGSIRSDGRDLQVNFEPVDGVLCSALLRGWLLGIMNGSELGFAVLLAQF</sequence>
<dbReference type="Proteomes" id="UP000799436">
    <property type="component" value="Unassembled WGS sequence"/>
</dbReference>